<proteinExistence type="predicted"/>
<dbReference type="AlphaFoldDB" id="A0A0F6W702"/>
<organism evidence="1 2">
    <name type="scientific">Sandaracinus amylolyticus</name>
    <dbReference type="NCBI Taxonomy" id="927083"/>
    <lineage>
        <taxon>Bacteria</taxon>
        <taxon>Pseudomonadati</taxon>
        <taxon>Myxococcota</taxon>
        <taxon>Polyangia</taxon>
        <taxon>Polyangiales</taxon>
        <taxon>Sandaracinaceae</taxon>
        <taxon>Sandaracinus</taxon>
    </lineage>
</organism>
<evidence type="ECO:0000313" key="1">
    <source>
        <dbReference type="EMBL" id="AKF09030.1"/>
    </source>
</evidence>
<dbReference type="KEGG" id="samy:DB32_006179"/>
<name>A0A0F6W702_9BACT</name>
<dbReference type="STRING" id="927083.DB32_006179"/>
<dbReference type="EMBL" id="CP011125">
    <property type="protein sequence ID" value="AKF09030.1"/>
    <property type="molecule type" value="Genomic_DNA"/>
</dbReference>
<accession>A0A0F6W702</accession>
<evidence type="ECO:0000313" key="2">
    <source>
        <dbReference type="Proteomes" id="UP000034883"/>
    </source>
</evidence>
<protein>
    <submittedName>
        <fullName evidence="1">Uncharacterized protein</fullName>
    </submittedName>
</protein>
<gene>
    <name evidence="1" type="ORF">DB32_006179</name>
</gene>
<dbReference type="Proteomes" id="UP000034883">
    <property type="component" value="Chromosome"/>
</dbReference>
<keyword evidence="2" id="KW-1185">Reference proteome</keyword>
<sequence>MPGATRPARAEDVALRAFAASPVGVIDEDHVNGYVVRLEMHNSSADPITLERVWVHASVYQNGLLVHGCDEGELELVTASMLELQPGQGYAINHVLPCALDESGRYDLVSVVVVGMPPGAEGLEQTLRFSQSVATPLIVDADLPAFSPERDEPEETAAAAQ</sequence>
<reference evidence="1 2" key="1">
    <citation type="submission" date="2015-03" db="EMBL/GenBank/DDBJ databases">
        <title>Genome assembly of Sandaracinus amylolyticus DSM 53668.</title>
        <authorList>
            <person name="Sharma G."/>
            <person name="Subramanian S."/>
        </authorList>
    </citation>
    <scope>NUCLEOTIDE SEQUENCE [LARGE SCALE GENOMIC DNA]</scope>
    <source>
        <strain evidence="1 2">DSM 53668</strain>
    </source>
</reference>